<evidence type="ECO:0000313" key="1">
    <source>
        <dbReference type="EMBL" id="KAJ3549698.1"/>
    </source>
</evidence>
<sequence>MASNTDIIICTICGIDLCWPIPPDSTSSTVCLCGPHWPPWLGSHPQSLDLPDDAVRRFIAGKHEQLPQLNLLPDRQWVVPQLKWPPDQSDASAQLATWQLYVGIHPACEELANRVMETSINARIRSLGDLWMTLERRCARRDPERESPSYNFLPYMPTSQPGKALSLTTDRYFVPFSCIVRFGDEWEGWWAHNPINIPDLTTQLISNLEPISRASTTMLLSNSTHEFMGRLAALPPEILNNLVPWFQIGTMSLECNYIMPQSLWKQMFFQIPFLWDLDAEQVLNKTCSEPSETEEWNWEKITRQVLGPAQPSDRAYERDEKSYLWSHETVGLHVPPGFTNRRRIWQILEEMWPNDVGIGSDSWPVDQDFKKDVWEDDECLELGCLEERNAENPVSVFSSNGTPPLFPDALVGFSASSPTNFSPLRNRDISSDELHARALSNHPEDLTIESKDLHDFIERNAGSDVTVYLKDTRSFVPMSSVSKDKSKRQYTAPCYVYDTWEARDAKSEWGPWETASECLYNGKGEGTATIGINWSKSISITNEAGLDWTPIKDVLGVSLGFSVTNTWTEGGRIDCGIPPNSVGQIWVQKYLGEANLWKRMCQSCGASGRKCLGDWEQAGFVKAPSDGSDSSKNRNTGCSTGFEDVKC</sequence>
<dbReference type="Proteomes" id="UP001148629">
    <property type="component" value="Unassembled WGS sequence"/>
</dbReference>
<dbReference type="EMBL" id="JANRMS010000016">
    <property type="protein sequence ID" value="KAJ3549698.1"/>
    <property type="molecule type" value="Genomic_DNA"/>
</dbReference>
<accession>A0ACC1SZK9</accession>
<reference evidence="1" key="1">
    <citation type="submission" date="2022-08" db="EMBL/GenBank/DDBJ databases">
        <title>Genome Sequence of Fusarium decemcellulare.</title>
        <authorList>
            <person name="Buettner E."/>
        </authorList>
    </citation>
    <scope>NUCLEOTIDE SEQUENCE</scope>
    <source>
        <strain evidence="1">Babe19</strain>
    </source>
</reference>
<protein>
    <submittedName>
        <fullName evidence="1">Uncharacterized protein</fullName>
    </submittedName>
</protein>
<keyword evidence="2" id="KW-1185">Reference proteome</keyword>
<organism evidence="1 2">
    <name type="scientific">Fusarium decemcellulare</name>
    <dbReference type="NCBI Taxonomy" id="57161"/>
    <lineage>
        <taxon>Eukaryota</taxon>
        <taxon>Fungi</taxon>
        <taxon>Dikarya</taxon>
        <taxon>Ascomycota</taxon>
        <taxon>Pezizomycotina</taxon>
        <taxon>Sordariomycetes</taxon>
        <taxon>Hypocreomycetidae</taxon>
        <taxon>Hypocreales</taxon>
        <taxon>Nectriaceae</taxon>
        <taxon>Fusarium</taxon>
        <taxon>Fusarium decemcellulare species complex</taxon>
    </lineage>
</organism>
<evidence type="ECO:0000313" key="2">
    <source>
        <dbReference type="Proteomes" id="UP001148629"/>
    </source>
</evidence>
<gene>
    <name evidence="1" type="ORF">NM208_g362</name>
</gene>
<comment type="caution">
    <text evidence="1">The sequence shown here is derived from an EMBL/GenBank/DDBJ whole genome shotgun (WGS) entry which is preliminary data.</text>
</comment>
<name>A0ACC1SZK9_9HYPO</name>
<proteinExistence type="predicted"/>